<dbReference type="Proteomes" id="UP000031668">
    <property type="component" value="Unassembled WGS sequence"/>
</dbReference>
<name>A0A0C2N6L8_THEKT</name>
<organism evidence="2 3">
    <name type="scientific">Thelohanellus kitauei</name>
    <name type="common">Myxosporean</name>
    <dbReference type="NCBI Taxonomy" id="669202"/>
    <lineage>
        <taxon>Eukaryota</taxon>
        <taxon>Metazoa</taxon>
        <taxon>Cnidaria</taxon>
        <taxon>Myxozoa</taxon>
        <taxon>Myxosporea</taxon>
        <taxon>Bivalvulida</taxon>
        <taxon>Platysporina</taxon>
        <taxon>Myxobolidae</taxon>
        <taxon>Thelohanellus</taxon>
    </lineage>
</organism>
<evidence type="ECO:0000259" key="1">
    <source>
        <dbReference type="SMART" id="SM00088"/>
    </source>
</evidence>
<dbReference type="InterPro" id="IPR036388">
    <property type="entry name" value="WH-like_DNA-bd_sf"/>
</dbReference>
<dbReference type="SMART" id="SM00088">
    <property type="entry name" value="PINT"/>
    <property type="match status" value="1"/>
</dbReference>
<dbReference type="Pfam" id="PF22241">
    <property type="entry name" value="PSMD12-CSN4_N"/>
    <property type="match status" value="1"/>
</dbReference>
<dbReference type="GO" id="GO:0005737">
    <property type="term" value="C:cytoplasm"/>
    <property type="evidence" value="ECO:0007669"/>
    <property type="project" value="TreeGrafter"/>
</dbReference>
<dbReference type="EMBL" id="JWZT01002370">
    <property type="protein sequence ID" value="KII69557.1"/>
    <property type="molecule type" value="Genomic_DNA"/>
</dbReference>
<dbReference type="OrthoDB" id="268763at2759"/>
<dbReference type="InterPro" id="IPR054559">
    <property type="entry name" value="PSMD12-CSN4-like_N"/>
</dbReference>
<sequence length="463" mass="54091">MTDAEFAFVLDVKGNVIKRDKNMSEEAERVIELSNNYVDENRLEEVFQLAFNFEKEARNAADFLSYSRVILNMLDVMDHFQLWDTLTDTVVKLSKRRGQFKQAIVDIVQRCVTFIDHIEDRNTRINFIKTLIQVSENKIYVENELARLSMILSKDAEERQNIDEAFNFLRDLQVESYGDMPIEEKNTFMLEQCRLCLLKNDLVRAQIISNKIVSSTIDGEKFPDLKFKYYQTMMKIKFLQKAYVEVVQIGISCIELKIVDEDPLVFSPIFKTIILCLFLCPLDQTRKDLSIRVSSHRHFIGMDLLRTILEKFMVEELISWSDIEQKYVCNFAALLSPPNFSFFVTEEEAKNYLTLFRSRVNEHNLIVIQHCYCQISMARLSQLLHLDVDETEVVLCRAVCDHVVFARINRPLQIVVFKPVLSSTQILNEYLMRIENLFNNIGHVSTLINTESEFRKSAGQIEC</sequence>
<dbReference type="Gene3D" id="1.10.10.10">
    <property type="entry name" value="Winged helix-like DNA-binding domain superfamily/Winged helix DNA-binding domain"/>
    <property type="match status" value="1"/>
</dbReference>
<comment type="caution">
    <text evidence="2">The sequence shown here is derived from an EMBL/GenBank/DDBJ whole genome shotgun (WGS) entry which is preliminary data.</text>
</comment>
<keyword evidence="3" id="KW-1185">Reference proteome</keyword>
<dbReference type="SUPFAM" id="SSF46785">
    <property type="entry name" value="Winged helix' DNA-binding domain"/>
    <property type="match status" value="1"/>
</dbReference>
<gene>
    <name evidence="2" type="ORF">RF11_15143</name>
</gene>
<keyword evidence="2" id="KW-0647">Proteasome</keyword>
<dbReference type="InterPro" id="IPR000717">
    <property type="entry name" value="PCI_dom"/>
</dbReference>
<accession>A0A0C2N6L8</accession>
<dbReference type="PANTHER" id="PTHR10855">
    <property type="entry name" value="26S PROTEASOME NON-ATPASE REGULATORY SUBUNIT 12/COP9 SIGNALOSOME COMPLEX SUBUNIT 4"/>
    <property type="match status" value="1"/>
</dbReference>
<dbReference type="InterPro" id="IPR036390">
    <property type="entry name" value="WH_DNA-bd_sf"/>
</dbReference>
<proteinExistence type="predicted"/>
<feature type="domain" description="PCI" evidence="1">
    <location>
        <begin position="351"/>
        <end position="437"/>
    </location>
</feature>
<dbReference type="InterPro" id="IPR040134">
    <property type="entry name" value="PSMD12/CSN4"/>
</dbReference>
<evidence type="ECO:0000313" key="3">
    <source>
        <dbReference type="Proteomes" id="UP000031668"/>
    </source>
</evidence>
<reference evidence="2 3" key="1">
    <citation type="journal article" date="2014" name="Genome Biol. Evol.">
        <title>The genome of the myxosporean Thelohanellus kitauei shows adaptations to nutrient acquisition within its fish host.</title>
        <authorList>
            <person name="Yang Y."/>
            <person name="Xiong J."/>
            <person name="Zhou Z."/>
            <person name="Huo F."/>
            <person name="Miao W."/>
            <person name="Ran C."/>
            <person name="Liu Y."/>
            <person name="Zhang J."/>
            <person name="Feng J."/>
            <person name="Wang M."/>
            <person name="Wang M."/>
            <person name="Wang L."/>
            <person name="Yao B."/>
        </authorList>
    </citation>
    <scope>NUCLEOTIDE SEQUENCE [LARGE SCALE GENOMIC DNA]</scope>
    <source>
        <strain evidence="2">Wuqing</strain>
    </source>
</reference>
<protein>
    <submittedName>
        <fullName evidence="2">26S proteasome non-ATPase regulatory subunit 12</fullName>
    </submittedName>
</protein>
<dbReference type="Pfam" id="PF01399">
    <property type="entry name" value="PCI"/>
    <property type="match status" value="1"/>
</dbReference>
<evidence type="ECO:0000313" key="2">
    <source>
        <dbReference type="EMBL" id="KII69557.1"/>
    </source>
</evidence>
<dbReference type="GO" id="GO:0008541">
    <property type="term" value="C:proteasome regulatory particle, lid subcomplex"/>
    <property type="evidence" value="ECO:0007669"/>
    <property type="project" value="TreeGrafter"/>
</dbReference>
<dbReference type="PANTHER" id="PTHR10855:SF1">
    <property type="entry name" value="26S PROTEASOME NON-ATPASE REGULATORY SUBUNIT 12"/>
    <property type="match status" value="1"/>
</dbReference>
<dbReference type="AlphaFoldDB" id="A0A0C2N6L8"/>
<dbReference type="OMA" id="AENEMFK"/>